<comment type="subcellular location">
    <subcellularLocation>
        <location evidence="1">Cell membrane</location>
        <topology evidence="1">Multi-pass membrane protein</topology>
    </subcellularLocation>
</comment>
<protein>
    <submittedName>
        <fullName evidence="9">Iron ABC transporter permease</fullName>
    </submittedName>
</protein>
<feature type="transmembrane region" description="Helical" evidence="8">
    <location>
        <begin position="147"/>
        <end position="169"/>
    </location>
</feature>
<evidence type="ECO:0000256" key="3">
    <source>
        <dbReference type="ARBA" id="ARBA00022448"/>
    </source>
</evidence>
<evidence type="ECO:0000313" key="10">
    <source>
        <dbReference type="Proteomes" id="UP000664277"/>
    </source>
</evidence>
<keyword evidence="5 8" id="KW-0812">Transmembrane</keyword>
<feature type="transmembrane region" description="Helical" evidence="8">
    <location>
        <begin position="308"/>
        <end position="327"/>
    </location>
</feature>
<evidence type="ECO:0000256" key="5">
    <source>
        <dbReference type="ARBA" id="ARBA00022692"/>
    </source>
</evidence>
<keyword evidence="6 8" id="KW-1133">Transmembrane helix</keyword>
<organism evidence="9 10">
    <name type="scientific">Candidatus Obscuribacter phosphatis</name>
    <dbReference type="NCBI Taxonomy" id="1906157"/>
    <lineage>
        <taxon>Bacteria</taxon>
        <taxon>Bacillati</taxon>
        <taxon>Candidatus Melainabacteria</taxon>
        <taxon>Candidatus Obscuribacterales</taxon>
        <taxon>Candidatus Obscuribacteraceae</taxon>
        <taxon>Candidatus Obscuribacter</taxon>
    </lineage>
</organism>
<dbReference type="InterPro" id="IPR037294">
    <property type="entry name" value="ABC_BtuC-like"/>
</dbReference>
<keyword evidence="3" id="KW-0813">Transport</keyword>
<evidence type="ECO:0000256" key="6">
    <source>
        <dbReference type="ARBA" id="ARBA00022989"/>
    </source>
</evidence>
<feature type="transmembrane region" description="Helical" evidence="8">
    <location>
        <begin position="84"/>
        <end position="102"/>
    </location>
</feature>
<reference evidence="9" key="1">
    <citation type="submission" date="2021-02" db="EMBL/GenBank/DDBJ databases">
        <title>Genome-Resolved Metagenomics of a Microbial Community Performing Photosynthetic Biological Nutrient Removal.</title>
        <authorList>
            <person name="Mcdaniel E.A."/>
        </authorList>
    </citation>
    <scope>NUCLEOTIDE SEQUENCE</scope>
    <source>
        <strain evidence="9">UWPOB_OBS1</strain>
    </source>
</reference>
<dbReference type="GO" id="GO:0005886">
    <property type="term" value="C:plasma membrane"/>
    <property type="evidence" value="ECO:0007669"/>
    <property type="project" value="UniProtKB-SubCell"/>
</dbReference>
<feature type="transmembrane region" description="Helical" evidence="8">
    <location>
        <begin position="108"/>
        <end position="127"/>
    </location>
</feature>
<evidence type="ECO:0000313" key="9">
    <source>
        <dbReference type="EMBL" id="MBN8661530.1"/>
    </source>
</evidence>
<feature type="transmembrane region" description="Helical" evidence="8">
    <location>
        <begin position="277"/>
        <end position="296"/>
    </location>
</feature>
<dbReference type="Proteomes" id="UP000664277">
    <property type="component" value="Unassembled WGS sequence"/>
</dbReference>
<evidence type="ECO:0000256" key="1">
    <source>
        <dbReference type="ARBA" id="ARBA00004651"/>
    </source>
</evidence>
<name>A0A8J7PMK9_9BACT</name>
<comment type="similarity">
    <text evidence="2">Belongs to the binding-protein-dependent transport system permease family. FecCD subfamily.</text>
</comment>
<keyword evidence="4" id="KW-1003">Cell membrane</keyword>
<dbReference type="InterPro" id="IPR000522">
    <property type="entry name" value="ABC_transptr_permease_BtuC"/>
</dbReference>
<gene>
    <name evidence="9" type="ORF">J0M35_14285</name>
</gene>
<keyword evidence="7 8" id="KW-0472">Membrane</keyword>
<proteinExistence type="inferred from homology"/>
<evidence type="ECO:0000256" key="8">
    <source>
        <dbReference type="SAM" id="Phobius"/>
    </source>
</evidence>
<accession>A0A8J7PMK9</accession>
<feature type="transmembrane region" description="Helical" evidence="8">
    <location>
        <begin position="52"/>
        <end position="72"/>
    </location>
</feature>
<feature type="transmembrane region" description="Helical" evidence="8">
    <location>
        <begin position="236"/>
        <end position="265"/>
    </location>
</feature>
<evidence type="ECO:0000256" key="4">
    <source>
        <dbReference type="ARBA" id="ARBA00022475"/>
    </source>
</evidence>
<dbReference type="GO" id="GO:0022857">
    <property type="term" value="F:transmembrane transporter activity"/>
    <property type="evidence" value="ECO:0007669"/>
    <property type="project" value="InterPro"/>
</dbReference>
<dbReference type="GO" id="GO:0033214">
    <property type="term" value="P:siderophore-iron import into cell"/>
    <property type="evidence" value="ECO:0007669"/>
    <property type="project" value="TreeGrafter"/>
</dbReference>
<feature type="transmembrane region" description="Helical" evidence="8">
    <location>
        <begin position="189"/>
        <end position="209"/>
    </location>
</feature>
<dbReference type="CDD" id="cd06550">
    <property type="entry name" value="TM_ABC_iron-siderophores_like"/>
    <property type="match status" value="1"/>
</dbReference>
<dbReference type="PANTHER" id="PTHR30472">
    <property type="entry name" value="FERRIC ENTEROBACTIN TRANSPORT SYSTEM PERMEASE PROTEIN"/>
    <property type="match status" value="1"/>
</dbReference>
<dbReference type="EMBL" id="JAFLCK010000021">
    <property type="protein sequence ID" value="MBN8661530.1"/>
    <property type="molecule type" value="Genomic_DNA"/>
</dbReference>
<evidence type="ECO:0000256" key="2">
    <source>
        <dbReference type="ARBA" id="ARBA00007935"/>
    </source>
</evidence>
<dbReference type="Gene3D" id="1.10.3470.10">
    <property type="entry name" value="ABC transporter involved in vitamin B12 uptake, BtuC"/>
    <property type="match status" value="1"/>
</dbReference>
<dbReference type="Pfam" id="PF01032">
    <property type="entry name" value="FecCD"/>
    <property type="match status" value="1"/>
</dbReference>
<dbReference type="SUPFAM" id="SSF81345">
    <property type="entry name" value="ABC transporter involved in vitamin B12 uptake, BtuC"/>
    <property type="match status" value="1"/>
</dbReference>
<evidence type="ECO:0000256" key="7">
    <source>
        <dbReference type="ARBA" id="ARBA00023136"/>
    </source>
</evidence>
<sequence length="337" mass="34732">MAARFTILFLCLTLALIANLCLGETCVDPITALKTAFSGTGELAAVLNEIRIPRLLSAMLTGIYLSLSGYLLQKLSRNYLADPYLTGVSSGAALGVAAALLLGLDLSLVPLVAIIGGISTSTTVIVLSRRSATGHGGTHGLSITRLLLAGIALSSVAQAAINLMMHIFGTQSMSQGLNLWLMGGLSGRTWSELLPPLLYSIPALAVALFSGKQLRLLSLGEETAAALGLNVGRAQLIILAAAVMLTASATSIAGLVGFVGLIAPYLARQIFKGSESVQIVSVLAIGAVLTLFADLAARTLIAAQELPLGSLMAVLGGPFFIYLLAGIDRVSESSEEA</sequence>
<dbReference type="PANTHER" id="PTHR30472:SF24">
    <property type="entry name" value="FERRIC ENTEROBACTIN TRANSPORT SYSTEM PERMEASE PROTEIN FEPG"/>
    <property type="match status" value="1"/>
</dbReference>
<comment type="caution">
    <text evidence="9">The sequence shown here is derived from an EMBL/GenBank/DDBJ whole genome shotgun (WGS) entry which is preliminary data.</text>
</comment>
<dbReference type="AlphaFoldDB" id="A0A8J7PMK9"/>